<dbReference type="OrthoDB" id="10039049at2759"/>
<evidence type="ECO:0000256" key="8">
    <source>
        <dbReference type="ARBA" id="ARBA00023315"/>
    </source>
</evidence>
<sequence>MSTSIDAQANNQLGHDHILRPRAVEPANPAVLRASNEDGYLSVSLKDPAEHGSSAQTSGCSTPVPVDAPPSVQSIASARKQLKAEQRRRLFPTIEYSSRVSHFDPNSDYRDFQGFYVLFWIALTIMAITTMLRNVKDTGYPMRVQIWQLFTVKLWELALADSLMVLTTAISLPLHQLFRSKQYNFLRWSGAGILIQSVYQIAWFSFWVALPFYREWTWTAQVFLVLHTLVLLMKMHSYSFYNGHLSEGERRLQALDEPSTASKAPAYQYPSAGHAPTVSEKEQQETDESSKIARLREDLAIELTSPLGAVHYPNNLSWSNYTDFVFCPTLCYELQYPRTPGTVWSELFYKVLAVFGVIFLLTIVSEEFILPVLTESAFRLQSATAATDIGLVIAESISMLLFPFMITFLLVFLVIFEFVLGAFAEITCFADRHFYSDWWNSTDWLEFSREWNVPVHHFFRRHVYSASRPHLGRPGATLITFLISAIGHEIVMACITKKIRGYGFLAQMSQLPIMMIQRTKWIKGRRLLNNVCFWCSMILGLSMICSLYVLC</sequence>
<evidence type="ECO:0000256" key="1">
    <source>
        <dbReference type="ARBA" id="ARBA00004477"/>
    </source>
</evidence>
<dbReference type="InterPro" id="IPR014371">
    <property type="entry name" value="Oat_ACAT_DAG_ARE"/>
</dbReference>
<evidence type="ECO:0000256" key="12">
    <source>
        <dbReference type="SAM" id="MobiDB-lite"/>
    </source>
</evidence>
<name>A0A9P7ZAC0_9HELO</name>
<evidence type="ECO:0000256" key="10">
    <source>
        <dbReference type="PIRNR" id="PIRNR000439"/>
    </source>
</evidence>
<feature type="transmembrane region" description="Helical" evidence="13">
    <location>
        <begin position="186"/>
        <end position="210"/>
    </location>
</feature>
<evidence type="ECO:0000256" key="11">
    <source>
        <dbReference type="PIRSR" id="PIRSR000439-1"/>
    </source>
</evidence>
<proteinExistence type="inferred from homology"/>
<keyword evidence="7 10" id="KW-0472">Membrane</keyword>
<evidence type="ECO:0000256" key="5">
    <source>
        <dbReference type="ARBA" id="ARBA00022824"/>
    </source>
</evidence>
<feature type="active site" evidence="11">
    <location>
        <position position="488"/>
    </location>
</feature>
<keyword evidence="6 13" id="KW-1133">Transmembrane helix</keyword>
<feature type="transmembrane region" description="Helical" evidence="13">
    <location>
        <begin position="400"/>
        <end position="424"/>
    </location>
</feature>
<evidence type="ECO:0000256" key="13">
    <source>
        <dbReference type="SAM" id="Phobius"/>
    </source>
</evidence>
<dbReference type="EMBL" id="MU253752">
    <property type="protein sequence ID" value="KAG9248261.1"/>
    <property type="molecule type" value="Genomic_DNA"/>
</dbReference>
<feature type="transmembrane region" description="Helical" evidence="13">
    <location>
        <begin position="216"/>
        <end position="233"/>
    </location>
</feature>
<dbReference type="GO" id="GO:0005789">
    <property type="term" value="C:endoplasmic reticulum membrane"/>
    <property type="evidence" value="ECO:0007669"/>
    <property type="project" value="UniProtKB-SubCell"/>
</dbReference>
<evidence type="ECO:0000256" key="4">
    <source>
        <dbReference type="ARBA" id="ARBA00022692"/>
    </source>
</evidence>
<dbReference type="PIRSF" id="PIRSF000439">
    <property type="entry name" value="Oat_ACAT_DAG_ARE"/>
    <property type="match status" value="1"/>
</dbReference>
<comment type="function">
    <text evidence="9">Sterol O-acyltransferase that catalyzes the formation of stery esters.</text>
</comment>
<feature type="region of interest" description="Disordered" evidence="12">
    <location>
        <begin position="266"/>
        <end position="287"/>
    </location>
</feature>
<feature type="transmembrane region" description="Helical" evidence="13">
    <location>
        <begin position="115"/>
        <end position="134"/>
    </location>
</feature>
<dbReference type="Proteomes" id="UP000887226">
    <property type="component" value="Unassembled WGS sequence"/>
</dbReference>
<evidence type="ECO:0000313" key="14">
    <source>
        <dbReference type="EMBL" id="KAG9248261.1"/>
    </source>
</evidence>
<reference evidence="14" key="1">
    <citation type="journal article" date="2021" name="IMA Fungus">
        <title>Genomic characterization of three marine fungi, including Emericellopsis atlantica sp. nov. with signatures of a generalist lifestyle and marine biomass degradation.</title>
        <authorList>
            <person name="Hagestad O.C."/>
            <person name="Hou L."/>
            <person name="Andersen J.H."/>
            <person name="Hansen E.H."/>
            <person name="Altermark B."/>
            <person name="Li C."/>
            <person name="Kuhnert E."/>
            <person name="Cox R.J."/>
            <person name="Crous P.W."/>
            <person name="Spatafora J.W."/>
            <person name="Lail K."/>
            <person name="Amirebrahimi M."/>
            <person name="Lipzen A."/>
            <person name="Pangilinan J."/>
            <person name="Andreopoulos W."/>
            <person name="Hayes R.D."/>
            <person name="Ng V."/>
            <person name="Grigoriev I.V."/>
            <person name="Jackson S.A."/>
            <person name="Sutton T.D.S."/>
            <person name="Dobson A.D.W."/>
            <person name="Rama T."/>
        </authorList>
    </citation>
    <scope>NUCLEOTIDE SEQUENCE</scope>
    <source>
        <strain evidence="14">TRa3180A</strain>
    </source>
</reference>
<evidence type="ECO:0000256" key="6">
    <source>
        <dbReference type="ARBA" id="ARBA00022989"/>
    </source>
</evidence>
<organism evidence="14 15">
    <name type="scientific">Calycina marina</name>
    <dbReference type="NCBI Taxonomy" id="1763456"/>
    <lineage>
        <taxon>Eukaryota</taxon>
        <taxon>Fungi</taxon>
        <taxon>Dikarya</taxon>
        <taxon>Ascomycota</taxon>
        <taxon>Pezizomycotina</taxon>
        <taxon>Leotiomycetes</taxon>
        <taxon>Helotiales</taxon>
        <taxon>Pezizellaceae</taxon>
        <taxon>Calycina</taxon>
    </lineage>
</organism>
<comment type="similarity">
    <text evidence="2 10">Belongs to the membrane-bound acyltransferase family. Sterol o-acyltransferase subfamily.</text>
</comment>
<comment type="caution">
    <text evidence="14">The sequence shown here is derived from an EMBL/GenBank/DDBJ whole genome shotgun (WGS) entry which is preliminary data.</text>
</comment>
<feature type="transmembrane region" description="Helical" evidence="13">
    <location>
        <begin position="347"/>
        <end position="365"/>
    </location>
</feature>
<keyword evidence="15" id="KW-1185">Reference proteome</keyword>
<feature type="transmembrane region" description="Helical" evidence="13">
    <location>
        <begin position="527"/>
        <end position="550"/>
    </location>
</feature>
<dbReference type="GO" id="GO:0008204">
    <property type="term" value="P:ergosterol metabolic process"/>
    <property type="evidence" value="ECO:0007669"/>
    <property type="project" value="TreeGrafter"/>
</dbReference>
<feature type="transmembrane region" description="Helical" evidence="13">
    <location>
        <begin position="154"/>
        <end position="174"/>
    </location>
</feature>
<comment type="subcellular location">
    <subcellularLocation>
        <location evidence="1 10">Endoplasmic reticulum membrane</location>
        <topology evidence="1 10">Multi-pass membrane protein</topology>
    </subcellularLocation>
</comment>
<evidence type="ECO:0000313" key="15">
    <source>
        <dbReference type="Proteomes" id="UP000887226"/>
    </source>
</evidence>
<evidence type="ECO:0000256" key="7">
    <source>
        <dbReference type="ARBA" id="ARBA00023136"/>
    </source>
</evidence>
<keyword evidence="5 10" id="KW-0256">Endoplasmic reticulum</keyword>
<keyword evidence="3 10" id="KW-0808">Transferase</keyword>
<gene>
    <name evidence="14" type="ORF">BJ878DRAFT_476611</name>
</gene>
<evidence type="ECO:0000256" key="3">
    <source>
        <dbReference type="ARBA" id="ARBA00022679"/>
    </source>
</evidence>
<evidence type="ECO:0000256" key="2">
    <source>
        <dbReference type="ARBA" id="ARBA00009010"/>
    </source>
</evidence>
<dbReference type="PANTHER" id="PTHR10408:SF9">
    <property type="entry name" value="STEROL O-ACYLTRANSFERASE 2-RELATED"/>
    <property type="match status" value="1"/>
</dbReference>
<dbReference type="InterPro" id="IPR004299">
    <property type="entry name" value="MBOAT_fam"/>
</dbReference>
<evidence type="ECO:0000256" key="9">
    <source>
        <dbReference type="ARBA" id="ARBA00023568"/>
    </source>
</evidence>
<dbReference type="Pfam" id="PF03062">
    <property type="entry name" value="MBOAT"/>
    <property type="match status" value="1"/>
</dbReference>
<dbReference type="GO" id="GO:0034737">
    <property type="term" value="F:ergosterol O-acyltransferase activity"/>
    <property type="evidence" value="ECO:0007669"/>
    <property type="project" value="TreeGrafter"/>
</dbReference>
<dbReference type="AlphaFoldDB" id="A0A9P7ZAC0"/>
<dbReference type="PANTHER" id="PTHR10408">
    <property type="entry name" value="STEROL O-ACYLTRANSFERASE"/>
    <property type="match status" value="1"/>
</dbReference>
<accession>A0A9P7ZAC0</accession>
<keyword evidence="8 10" id="KW-0012">Acyltransferase</keyword>
<feature type="region of interest" description="Disordered" evidence="12">
    <location>
        <begin position="44"/>
        <end position="65"/>
    </location>
</feature>
<keyword evidence="4 13" id="KW-0812">Transmembrane</keyword>
<protein>
    <recommendedName>
        <fullName evidence="10">O-acyltransferase</fullName>
    </recommendedName>
</protein>